<sequence>MAVTITLVALLLITSVSKSQSAETCNADAGGSVPLQFQPPTKNFGASSAPGGEDFLLGLPGFTRSHVEKDHALITPESRVWFTPPGWENALAAIIITPAMGAQFVMSLADLKANATIPSAPSGAQRFGYVIEGAVSTGIKGKKSKKVAKGGFFYAPSLLESKITSKEGALLVIIEKRHTFSPEEHALKLEPEFFAGVVDAQPVLPVPGEVFALRKLIPMTLQYDFNIHVMDFQPGEFLNVKEVHYNQHGLLLLEGQGIYRLADKWYPVQAGDAIWMAPFVPQWYGALGSTRSRYLIYKDNNRDPGIV</sequence>
<dbReference type="SUPFAM" id="SSF51182">
    <property type="entry name" value="RmlC-like cupins"/>
    <property type="match status" value="1"/>
</dbReference>
<accession>A0A1Y1HK93</accession>
<feature type="signal peptide" evidence="1">
    <location>
        <begin position="1"/>
        <end position="21"/>
    </location>
</feature>
<dbReference type="InterPro" id="IPR014710">
    <property type="entry name" value="RmlC-like_jellyroll"/>
</dbReference>
<dbReference type="GO" id="GO:0071522">
    <property type="term" value="F:ureidoglycine aminohydrolase activity"/>
    <property type="evidence" value="ECO:0000318"/>
    <property type="project" value="GO_Central"/>
</dbReference>
<dbReference type="InterPro" id="IPR044697">
    <property type="entry name" value="UGlyAH_cupin_C"/>
</dbReference>
<dbReference type="AlphaFoldDB" id="A0A1Y1HK93"/>
<keyword evidence="4" id="KW-1185">Reference proteome</keyword>
<dbReference type="InterPro" id="IPR013096">
    <property type="entry name" value="Cupin_2"/>
</dbReference>
<dbReference type="PANTHER" id="PTHR34571:SF1">
    <property type="entry name" value="(S)-UREIDOGLYCINE AMINOHYDROLASE"/>
    <property type="match status" value="1"/>
</dbReference>
<dbReference type="Pfam" id="PF07883">
    <property type="entry name" value="Cupin_2"/>
    <property type="match status" value="1"/>
</dbReference>
<gene>
    <name evidence="3" type="ORF">KFL_000220210</name>
</gene>
<dbReference type="OMA" id="DVRHDMH"/>
<dbReference type="PANTHER" id="PTHR34571">
    <property type="entry name" value="(S)-UREIDOGLYCINE AMINOHYDROLASE"/>
    <property type="match status" value="1"/>
</dbReference>
<dbReference type="InterPro" id="IPR011051">
    <property type="entry name" value="RmlC_Cupin_sf"/>
</dbReference>
<dbReference type="STRING" id="105231.A0A1Y1HK93"/>
<reference evidence="3 4" key="1">
    <citation type="journal article" date="2014" name="Nat. Commun.">
        <title>Klebsormidium flaccidum genome reveals primary factors for plant terrestrial adaptation.</title>
        <authorList>
            <person name="Hori K."/>
            <person name="Maruyama F."/>
            <person name="Fujisawa T."/>
            <person name="Togashi T."/>
            <person name="Yamamoto N."/>
            <person name="Seo M."/>
            <person name="Sato S."/>
            <person name="Yamada T."/>
            <person name="Mori H."/>
            <person name="Tajima N."/>
            <person name="Moriyama T."/>
            <person name="Ikeuchi M."/>
            <person name="Watanabe M."/>
            <person name="Wada H."/>
            <person name="Kobayashi K."/>
            <person name="Saito M."/>
            <person name="Masuda T."/>
            <person name="Sasaki-Sekimoto Y."/>
            <person name="Mashiguchi K."/>
            <person name="Awai K."/>
            <person name="Shimojima M."/>
            <person name="Masuda S."/>
            <person name="Iwai M."/>
            <person name="Nobusawa T."/>
            <person name="Narise T."/>
            <person name="Kondo S."/>
            <person name="Saito H."/>
            <person name="Sato R."/>
            <person name="Murakawa M."/>
            <person name="Ihara Y."/>
            <person name="Oshima-Yamada Y."/>
            <person name="Ohtaka K."/>
            <person name="Satoh M."/>
            <person name="Sonobe K."/>
            <person name="Ishii M."/>
            <person name="Ohtani R."/>
            <person name="Kanamori-Sato M."/>
            <person name="Honoki R."/>
            <person name="Miyazaki D."/>
            <person name="Mochizuki H."/>
            <person name="Umetsu J."/>
            <person name="Higashi K."/>
            <person name="Shibata D."/>
            <person name="Kamiya Y."/>
            <person name="Sato N."/>
            <person name="Nakamura Y."/>
            <person name="Tabata S."/>
            <person name="Ida S."/>
            <person name="Kurokawa K."/>
            <person name="Ohta H."/>
        </authorList>
    </citation>
    <scope>NUCLEOTIDE SEQUENCE [LARGE SCALE GENOMIC DNA]</scope>
    <source>
        <strain evidence="3 4">NIES-2285</strain>
    </source>
</reference>
<protein>
    <recommendedName>
        <fullName evidence="2">Cupin type-2 domain-containing protein</fullName>
    </recommendedName>
</protein>
<dbReference type="OrthoDB" id="4965688at2759"/>
<evidence type="ECO:0000259" key="2">
    <source>
        <dbReference type="Pfam" id="PF07883"/>
    </source>
</evidence>
<evidence type="ECO:0000313" key="3">
    <source>
        <dbReference type="EMBL" id="GAQ78990.1"/>
    </source>
</evidence>
<dbReference type="CDD" id="cd02212">
    <property type="entry name" value="cupin_UGlyAH_C"/>
    <property type="match status" value="1"/>
</dbReference>
<keyword evidence="1" id="KW-0732">Signal</keyword>
<dbReference type="GO" id="GO:0010136">
    <property type="term" value="P:ureide catabolic process"/>
    <property type="evidence" value="ECO:0000318"/>
    <property type="project" value="GO_Central"/>
</dbReference>
<dbReference type="GO" id="GO:0006145">
    <property type="term" value="P:purine nucleobase catabolic process"/>
    <property type="evidence" value="ECO:0000318"/>
    <property type="project" value="GO_Central"/>
</dbReference>
<dbReference type="InterPro" id="IPR017627">
    <property type="entry name" value="UGHY"/>
</dbReference>
<dbReference type="NCBIfam" id="TIGR03214">
    <property type="entry name" value="ura-cupin"/>
    <property type="match status" value="1"/>
</dbReference>
<organism evidence="3 4">
    <name type="scientific">Klebsormidium nitens</name>
    <name type="common">Green alga</name>
    <name type="synonym">Ulothrix nitens</name>
    <dbReference type="NCBI Taxonomy" id="105231"/>
    <lineage>
        <taxon>Eukaryota</taxon>
        <taxon>Viridiplantae</taxon>
        <taxon>Streptophyta</taxon>
        <taxon>Klebsormidiophyceae</taxon>
        <taxon>Klebsormidiales</taxon>
        <taxon>Klebsormidiaceae</taxon>
        <taxon>Klebsormidium</taxon>
    </lineage>
</organism>
<feature type="domain" description="Cupin type-2" evidence="2">
    <location>
        <begin position="229"/>
        <end position="295"/>
    </location>
</feature>
<dbReference type="EMBL" id="DF236971">
    <property type="protein sequence ID" value="GAQ78990.1"/>
    <property type="molecule type" value="Genomic_DNA"/>
</dbReference>
<name>A0A1Y1HK93_KLENI</name>
<proteinExistence type="predicted"/>
<dbReference type="Gene3D" id="2.60.120.10">
    <property type="entry name" value="Jelly Rolls"/>
    <property type="match status" value="1"/>
</dbReference>
<dbReference type="Proteomes" id="UP000054558">
    <property type="component" value="Unassembled WGS sequence"/>
</dbReference>
<evidence type="ECO:0000313" key="4">
    <source>
        <dbReference type="Proteomes" id="UP000054558"/>
    </source>
</evidence>
<evidence type="ECO:0000256" key="1">
    <source>
        <dbReference type="SAM" id="SignalP"/>
    </source>
</evidence>
<feature type="chain" id="PRO_5012214613" description="Cupin type-2 domain-containing protein" evidence="1">
    <location>
        <begin position="22"/>
        <end position="307"/>
    </location>
</feature>